<dbReference type="AlphaFoldDB" id="A0A1E5PHC4"/>
<evidence type="ECO:0000256" key="1">
    <source>
        <dbReference type="SAM" id="MobiDB-lite"/>
    </source>
</evidence>
<accession>A0A1E5PHC4</accession>
<proteinExistence type="predicted"/>
<evidence type="ECO:0000313" key="2">
    <source>
        <dbReference type="EMBL" id="OEJ28906.1"/>
    </source>
</evidence>
<organism evidence="2 3">
    <name type="scientific">Streptomyces agglomeratus</name>
    <dbReference type="NCBI Taxonomy" id="285458"/>
    <lineage>
        <taxon>Bacteria</taxon>
        <taxon>Bacillati</taxon>
        <taxon>Actinomycetota</taxon>
        <taxon>Actinomycetes</taxon>
        <taxon>Kitasatosporales</taxon>
        <taxon>Streptomycetaceae</taxon>
        <taxon>Streptomyces</taxon>
    </lineage>
</organism>
<sequence length="149" mass="15740">MRVRIDSGSTSDDGPDGHATARLTGEFADWLAQDRSVGPHTEIRRIRPQRIDGAMSGDLVEWISLAVSSGFSATALVYAHRSFRASLPPRLRAGARMVVERGDLRVVVENGTEQDLARVAQVIAAAGQSLAISPPSPSATGGTPPQGPE</sequence>
<dbReference type="EMBL" id="MEHJ01000001">
    <property type="protein sequence ID" value="OEJ28906.1"/>
    <property type="molecule type" value="Genomic_DNA"/>
</dbReference>
<name>A0A1E5PHC4_9ACTN</name>
<dbReference type="InterPro" id="IPR045428">
    <property type="entry name" value="EACC1"/>
</dbReference>
<comment type="caution">
    <text evidence="2">The sequence shown here is derived from an EMBL/GenBank/DDBJ whole genome shotgun (WGS) entry which is preliminary data.</text>
</comment>
<feature type="region of interest" description="Disordered" evidence="1">
    <location>
        <begin position="130"/>
        <end position="149"/>
    </location>
</feature>
<dbReference type="RefSeq" id="WP_069935758.1">
    <property type="nucleotide sequence ID" value="NZ_MEHJ01000001.1"/>
</dbReference>
<gene>
    <name evidence="2" type="ORF">AS594_35280</name>
</gene>
<dbReference type="Pfam" id="PF19953">
    <property type="entry name" value="EACC1"/>
    <property type="match status" value="1"/>
</dbReference>
<evidence type="ECO:0000313" key="3">
    <source>
        <dbReference type="Proteomes" id="UP000095759"/>
    </source>
</evidence>
<dbReference type="Proteomes" id="UP000095759">
    <property type="component" value="Unassembled WGS sequence"/>
</dbReference>
<reference evidence="2 3" key="1">
    <citation type="submission" date="2016-08" db="EMBL/GenBank/DDBJ databases">
        <title>Complete genome sequence of Streptomyces agglomeratus strain 6-3-2, a novel anti-MRSA actinomycete isolated from Wuli of Tebit, China.</title>
        <authorList>
            <person name="Chen X."/>
        </authorList>
    </citation>
    <scope>NUCLEOTIDE SEQUENCE [LARGE SCALE GENOMIC DNA]</scope>
    <source>
        <strain evidence="2 3">6-3-2</strain>
    </source>
</reference>
<keyword evidence="3" id="KW-1185">Reference proteome</keyword>
<protein>
    <submittedName>
        <fullName evidence="2">Uncharacterized protein</fullName>
    </submittedName>
</protein>